<comment type="caution">
    <text evidence="7">The sequence shown here is derived from an EMBL/GenBank/DDBJ whole genome shotgun (WGS) entry which is preliminary data.</text>
</comment>
<protein>
    <submittedName>
        <fullName evidence="7">Hydroxyacylglutathione hydrolase GloC</fullName>
        <ecNumber evidence="7">3.1.2.6</ecNumber>
    </submittedName>
</protein>
<dbReference type="Gene3D" id="3.60.15.10">
    <property type="entry name" value="Ribonuclease Z/Hydroxyacylglutathione hydrolase-like"/>
    <property type="match status" value="1"/>
</dbReference>
<organism evidence="7 8">
    <name type="scientific">Candidatus Magnetaquiglobus chichijimensis</name>
    <dbReference type="NCBI Taxonomy" id="3141448"/>
    <lineage>
        <taxon>Bacteria</taxon>
        <taxon>Pseudomonadati</taxon>
        <taxon>Pseudomonadota</taxon>
        <taxon>Magnetococcia</taxon>
        <taxon>Magnetococcales</taxon>
        <taxon>Candidatus Magnetaquicoccaceae</taxon>
        <taxon>Candidatus Magnetaquiglobus</taxon>
    </lineage>
</organism>
<comment type="cofactor">
    <cofactor evidence="1">
        <name>Zn(2+)</name>
        <dbReference type="ChEBI" id="CHEBI:29105"/>
    </cofactor>
</comment>
<evidence type="ECO:0000313" key="7">
    <source>
        <dbReference type="EMBL" id="GAB0058734.1"/>
    </source>
</evidence>
<dbReference type="Proteomes" id="UP001628193">
    <property type="component" value="Unassembled WGS sequence"/>
</dbReference>
<dbReference type="PANTHER" id="PTHR46233">
    <property type="entry name" value="HYDROXYACYLGLUTATHIONE HYDROLASE GLOC"/>
    <property type="match status" value="1"/>
</dbReference>
<sequence length="211" mass="22333">MTRVHEILETGPLQVNCQILGDPTRGEALVVDPGGDAKRILARAQALKLKITHILATHGHFDHIGGVSELKQLTGAAFWIHDEDRPLVEGAARHAATWGLPFGPVPTVDGSFADGQTLTIAGLSLEVIHTPGHTPGGVCFRCGGDLIVGDTLFAGSIGRTDLPGGDYDTLMDSLQNRLLSLDDGLKCHPGHGPSTTLGRERRANPFLNGSF</sequence>
<evidence type="ECO:0000256" key="3">
    <source>
        <dbReference type="ARBA" id="ARBA00022801"/>
    </source>
</evidence>
<keyword evidence="2" id="KW-0479">Metal-binding</keyword>
<proteinExistence type="predicted"/>
<dbReference type="EMBL" id="BAAFGK010000005">
    <property type="protein sequence ID" value="GAB0058734.1"/>
    <property type="molecule type" value="Genomic_DNA"/>
</dbReference>
<dbReference type="InterPro" id="IPR036866">
    <property type="entry name" value="RibonucZ/Hydroxyglut_hydro"/>
</dbReference>
<dbReference type="InterPro" id="IPR051453">
    <property type="entry name" value="MBL_Glyoxalase_II"/>
</dbReference>
<name>A0ABQ0CCW0_9PROT</name>
<evidence type="ECO:0000256" key="4">
    <source>
        <dbReference type="ARBA" id="ARBA00022833"/>
    </source>
</evidence>
<dbReference type="SMART" id="SM00849">
    <property type="entry name" value="Lactamase_B"/>
    <property type="match status" value="1"/>
</dbReference>
<reference evidence="7 8" key="1">
    <citation type="submission" date="2024-05" db="EMBL/GenBank/DDBJ databases">
        <authorList>
            <consortium name="Candidatus Magnetaquicoccaceae bacterium FCR-1 genome sequencing consortium"/>
            <person name="Shimoshige H."/>
            <person name="Shimamura S."/>
            <person name="Taoka A."/>
            <person name="Kobayashi H."/>
            <person name="Maekawa T."/>
        </authorList>
    </citation>
    <scope>NUCLEOTIDE SEQUENCE [LARGE SCALE GENOMIC DNA]</scope>
    <source>
        <strain evidence="7 8">FCR-1</strain>
    </source>
</reference>
<keyword evidence="8" id="KW-1185">Reference proteome</keyword>
<evidence type="ECO:0000256" key="2">
    <source>
        <dbReference type="ARBA" id="ARBA00022723"/>
    </source>
</evidence>
<dbReference type="SUPFAM" id="SSF56281">
    <property type="entry name" value="Metallo-hydrolase/oxidoreductase"/>
    <property type="match status" value="1"/>
</dbReference>
<dbReference type="InterPro" id="IPR001279">
    <property type="entry name" value="Metallo-B-lactamas"/>
</dbReference>
<feature type="region of interest" description="Disordered" evidence="5">
    <location>
        <begin position="189"/>
        <end position="211"/>
    </location>
</feature>
<accession>A0ABQ0CCW0</accession>
<dbReference type="EC" id="3.1.2.6" evidence="7"/>
<evidence type="ECO:0000256" key="5">
    <source>
        <dbReference type="SAM" id="MobiDB-lite"/>
    </source>
</evidence>
<dbReference type="Pfam" id="PF00753">
    <property type="entry name" value="Lactamase_B"/>
    <property type="match status" value="1"/>
</dbReference>
<evidence type="ECO:0000259" key="6">
    <source>
        <dbReference type="SMART" id="SM00849"/>
    </source>
</evidence>
<evidence type="ECO:0000256" key="1">
    <source>
        <dbReference type="ARBA" id="ARBA00001947"/>
    </source>
</evidence>
<evidence type="ECO:0000313" key="8">
    <source>
        <dbReference type="Proteomes" id="UP001628193"/>
    </source>
</evidence>
<dbReference type="PANTHER" id="PTHR46233:SF3">
    <property type="entry name" value="HYDROXYACYLGLUTATHIONE HYDROLASE GLOC"/>
    <property type="match status" value="1"/>
</dbReference>
<keyword evidence="4" id="KW-0862">Zinc</keyword>
<reference evidence="7 8" key="2">
    <citation type="submission" date="2024-09" db="EMBL/GenBank/DDBJ databases">
        <title>Draft genome sequence of Candidatus Magnetaquicoccaceae bacterium FCR-1.</title>
        <authorList>
            <person name="Shimoshige H."/>
            <person name="Shimamura S."/>
            <person name="Taoka A."/>
            <person name="Kobayashi H."/>
            <person name="Maekawa T."/>
        </authorList>
    </citation>
    <scope>NUCLEOTIDE SEQUENCE [LARGE SCALE GENOMIC DNA]</scope>
    <source>
        <strain evidence="7 8">FCR-1</strain>
    </source>
</reference>
<keyword evidence="3 7" id="KW-0378">Hydrolase</keyword>
<feature type="domain" description="Metallo-beta-lactamase" evidence="6">
    <location>
        <begin position="14"/>
        <end position="191"/>
    </location>
</feature>
<gene>
    <name evidence="7" type="primary">gloC</name>
    <name evidence="7" type="ORF">SIID45300_03090</name>
</gene>
<dbReference type="RefSeq" id="WP_420906457.1">
    <property type="nucleotide sequence ID" value="NZ_BAAFGK010000005.1"/>
</dbReference>
<dbReference type="GO" id="GO:0004416">
    <property type="term" value="F:hydroxyacylglutathione hydrolase activity"/>
    <property type="evidence" value="ECO:0007669"/>
    <property type="project" value="UniProtKB-EC"/>
</dbReference>